<sequence length="82" mass="8705">MIIQQSTAAPPPPTTAGCPSRPRSPARNYTVLLLERGGAPFANLNVSLMQNFHIALADISPTSASQMFISTDNVSTLVAHNK</sequence>
<comment type="caution">
    <text evidence="2">The sequence shown here is derived from an EMBL/GenBank/DDBJ whole genome shotgun (WGS) entry which is preliminary data.</text>
</comment>
<proteinExistence type="predicted"/>
<dbReference type="EMBL" id="JACGWJ010000006">
    <property type="protein sequence ID" value="KAL0412620.1"/>
    <property type="molecule type" value="Genomic_DNA"/>
</dbReference>
<evidence type="ECO:0000313" key="2">
    <source>
        <dbReference type="EMBL" id="KAL0412620.1"/>
    </source>
</evidence>
<protein>
    <submittedName>
        <fullName evidence="2">Protein HOTHEAD</fullName>
    </submittedName>
</protein>
<feature type="region of interest" description="Disordered" evidence="1">
    <location>
        <begin position="1"/>
        <end position="24"/>
    </location>
</feature>
<dbReference type="AlphaFoldDB" id="A0AAW2U8F3"/>
<organism evidence="2">
    <name type="scientific">Sesamum radiatum</name>
    <name type="common">Black benniseed</name>
    <dbReference type="NCBI Taxonomy" id="300843"/>
    <lineage>
        <taxon>Eukaryota</taxon>
        <taxon>Viridiplantae</taxon>
        <taxon>Streptophyta</taxon>
        <taxon>Embryophyta</taxon>
        <taxon>Tracheophyta</taxon>
        <taxon>Spermatophyta</taxon>
        <taxon>Magnoliopsida</taxon>
        <taxon>eudicotyledons</taxon>
        <taxon>Gunneridae</taxon>
        <taxon>Pentapetalae</taxon>
        <taxon>asterids</taxon>
        <taxon>lamiids</taxon>
        <taxon>Lamiales</taxon>
        <taxon>Pedaliaceae</taxon>
        <taxon>Sesamum</taxon>
    </lineage>
</organism>
<reference evidence="2" key="2">
    <citation type="journal article" date="2024" name="Plant">
        <title>Genomic evolution and insights into agronomic trait innovations of Sesamum species.</title>
        <authorList>
            <person name="Miao H."/>
            <person name="Wang L."/>
            <person name="Qu L."/>
            <person name="Liu H."/>
            <person name="Sun Y."/>
            <person name="Le M."/>
            <person name="Wang Q."/>
            <person name="Wei S."/>
            <person name="Zheng Y."/>
            <person name="Lin W."/>
            <person name="Duan Y."/>
            <person name="Cao H."/>
            <person name="Xiong S."/>
            <person name="Wang X."/>
            <person name="Wei L."/>
            <person name="Li C."/>
            <person name="Ma Q."/>
            <person name="Ju M."/>
            <person name="Zhao R."/>
            <person name="Li G."/>
            <person name="Mu C."/>
            <person name="Tian Q."/>
            <person name="Mei H."/>
            <person name="Zhang T."/>
            <person name="Gao T."/>
            <person name="Zhang H."/>
        </authorList>
    </citation>
    <scope>NUCLEOTIDE SEQUENCE</scope>
    <source>
        <strain evidence="2">G02</strain>
    </source>
</reference>
<gene>
    <name evidence="2" type="ORF">Sradi_1463700</name>
</gene>
<accession>A0AAW2U8F3</accession>
<name>A0AAW2U8F3_SESRA</name>
<reference evidence="2" key="1">
    <citation type="submission" date="2020-06" db="EMBL/GenBank/DDBJ databases">
        <authorList>
            <person name="Li T."/>
            <person name="Hu X."/>
            <person name="Zhang T."/>
            <person name="Song X."/>
            <person name="Zhang H."/>
            <person name="Dai N."/>
            <person name="Sheng W."/>
            <person name="Hou X."/>
            <person name="Wei L."/>
        </authorList>
    </citation>
    <scope>NUCLEOTIDE SEQUENCE</scope>
    <source>
        <strain evidence="2">G02</strain>
        <tissue evidence="2">Leaf</tissue>
    </source>
</reference>
<evidence type="ECO:0000256" key="1">
    <source>
        <dbReference type="SAM" id="MobiDB-lite"/>
    </source>
</evidence>